<dbReference type="InterPro" id="IPR012340">
    <property type="entry name" value="NA-bd_OB-fold"/>
</dbReference>
<dbReference type="InterPro" id="IPR011344">
    <property type="entry name" value="ssDNA-bd"/>
</dbReference>
<feature type="region of interest" description="Disordered" evidence="2">
    <location>
        <begin position="111"/>
        <end position="155"/>
    </location>
</feature>
<dbReference type="GO" id="GO:0003697">
    <property type="term" value="F:single-stranded DNA binding"/>
    <property type="evidence" value="ECO:0007669"/>
    <property type="project" value="InterPro"/>
</dbReference>
<sequence length="155" mass="16501">MAFNNTITIIGNLTRDPELRFTQSGLALCEFGLAWNLRKQNGEEEAMFFNVTCWRSLAENVAESLGKGARVIVTGRLNWRSWESEAGEKRNAIDIQAEEIGPSLQWATAEVAKTDRRADGGSGGGLGDSTDPGGSPPSGPSGGSGAPFPADEEPF</sequence>
<accession>A0A381W2P1</accession>
<dbReference type="NCBIfam" id="TIGR00621">
    <property type="entry name" value="ssb"/>
    <property type="match status" value="1"/>
</dbReference>
<reference evidence="3" key="1">
    <citation type="submission" date="2018-05" db="EMBL/GenBank/DDBJ databases">
        <authorList>
            <person name="Lanie J.A."/>
            <person name="Ng W.-L."/>
            <person name="Kazmierczak K.M."/>
            <person name="Andrzejewski T.M."/>
            <person name="Davidsen T.M."/>
            <person name="Wayne K.J."/>
            <person name="Tettelin H."/>
            <person name="Glass J.I."/>
            <person name="Rusch D."/>
            <person name="Podicherti R."/>
            <person name="Tsui H.-C.T."/>
            <person name="Winkler M.E."/>
        </authorList>
    </citation>
    <scope>NUCLEOTIDE SEQUENCE</scope>
</reference>
<dbReference type="CDD" id="cd04496">
    <property type="entry name" value="SSB_OBF"/>
    <property type="match status" value="1"/>
</dbReference>
<evidence type="ECO:0008006" key="4">
    <source>
        <dbReference type="Google" id="ProtNLM"/>
    </source>
</evidence>
<evidence type="ECO:0000256" key="1">
    <source>
        <dbReference type="ARBA" id="ARBA00023125"/>
    </source>
</evidence>
<evidence type="ECO:0000256" key="2">
    <source>
        <dbReference type="SAM" id="MobiDB-lite"/>
    </source>
</evidence>
<evidence type="ECO:0000313" key="3">
    <source>
        <dbReference type="EMBL" id="SVA46744.1"/>
    </source>
</evidence>
<dbReference type="HAMAP" id="MF_00984">
    <property type="entry name" value="SSB"/>
    <property type="match status" value="1"/>
</dbReference>
<organism evidence="3">
    <name type="scientific">marine metagenome</name>
    <dbReference type="NCBI Taxonomy" id="408172"/>
    <lineage>
        <taxon>unclassified sequences</taxon>
        <taxon>metagenomes</taxon>
        <taxon>ecological metagenomes</taxon>
    </lineage>
</organism>
<dbReference type="GO" id="GO:0006260">
    <property type="term" value="P:DNA replication"/>
    <property type="evidence" value="ECO:0007669"/>
    <property type="project" value="InterPro"/>
</dbReference>
<proteinExistence type="inferred from homology"/>
<gene>
    <name evidence="3" type="ORF">METZ01_LOCUS99598</name>
</gene>
<dbReference type="PANTHER" id="PTHR10302">
    <property type="entry name" value="SINGLE-STRANDED DNA-BINDING PROTEIN"/>
    <property type="match status" value="1"/>
</dbReference>
<dbReference type="AlphaFoldDB" id="A0A381W2P1"/>
<dbReference type="InterPro" id="IPR000424">
    <property type="entry name" value="Primosome_PriB/ssb"/>
</dbReference>
<dbReference type="Gene3D" id="2.40.50.140">
    <property type="entry name" value="Nucleic acid-binding proteins"/>
    <property type="match status" value="1"/>
</dbReference>
<dbReference type="Pfam" id="PF00436">
    <property type="entry name" value="SSB"/>
    <property type="match status" value="1"/>
</dbReference>
<name>A0A381W2P1_9ZZZZ</name>
<dbReference type="SUPFAM" id="SSF50249">
    <property type="entry name" value="Nucleic acid-binding proteins"/>
    <property type="match status" value="1"/>
</dbReference>
<dbReference type="PANTHER" id="PTHR10302:SF27">
    <property type="entry name" value="SINGLE-STRANDED DNA-BINDING PROTEIN"/>
    <property type="match status" value="1"/>
</dbReference>
<dbReference type="EMBL" id="UINC01010516">
    <property type="protein sequence ID" value="SVA46744.1"/>
    <property type="molecule type" value="Genomic_DNA"/>
</dbReference>
<keyword evidence="1" id="KW-0238">DNA-binding</keyword>
<dbReference type="GO" id="GO:0009295">
    <property type="term" value="C:nucleoid"/>
    <property type="evidence" value="ECO:0007669"/>
    <property type="project" value="TreeGrafter"/>
</dbReference>
<protein>
    <recommendedName>
        <fullName evidence="4">Single-stranded DNA-binding protein</fullName>
    </recommendedName>
</protein>
<dbReference type="PROSITE" id="PS50935">
    <property type="entry name" value="SSB"/>
    <property type="match status" value="1"/>
</dbReference>